<dbReference type="EMBL" id="JH795879">
    <property type="protein sequence ID" value="EJT96992.1"/>
    <property type="molecule type" value="Genomic_DNA"/>
</dbReference>
<name>M5FZQ5_DACPD</name>
<dbReference type="Proteomes" id="UP000030653">
    <property type="component" value="Unassembled WGS sequence"/>
</dbReference>
<keyword evidence="1" id="KW-0812">Transmembrane</keyword>
<dbReference type="HOGENOM" id="CLU_448333_0_0_1"/>
<dbReference type="OMA" id="LSSCHAM"/>
<dbReference type="RefSeq" id="XP_040623890.1">
    <property type="nucleotide sequence ID" value="XM_040771418.1"/>
</dbReference>
<dbReference type="AlphaFoldDB" id="M5FZQ5"/>
<keyword evidence="1" id="KW-1133">Transmembrane helix</keyword>
<organism evidence="2 3">
    <name type="scientific">Dacryopinax primogenitus (strain DJM 731)</name>
    <name type="common">Brown rot fungus</name>
    <dbReference type="NCBI Taxonomy" id="1858805"/>
    <lineage>
        <taxon>Eukaryota</taxon>
        <taxon>Fungi</taxon>
        <taxon>Dikarya</taxon>
        <taxon>Basidiomycota</taxon>
        <taxon>Agaricomycotina</taxon>
        <taxon>Dacrymycetes</taxon>
        <taxon>Dacrymycetales</taxon>
        <taxon>Dacrymycetaceae</taxon>
        <taxon>Dacryopinax</taxon>
    </lineage>
</organism>
<evidence type="ECO:0000313" key="3">
    <source>
        <dbReference type="Proteomes" id="UP000030653"/>
    </source>
</evidence>
<dbReference type="OrthoDB" id="3351168at2759"/>
<reference evidence="2 3" key="1">
    <citation type="journal article" date="2012" name="Science">
        <title>The Paleozoic origin of enzymatic lignin decomposition reconstructed from 31 fungal genomes.</title>
        <authorList>
            <person name="Floudas D."/>
            <person name="Binder M."/>
            <person name="Riley R."/>
            <person name="Barry K."/>
            <person name="Blanchette R.A."/>
            <person name="Henrissat B."/>
            <person name="Martinez A.T."/>
            <person name="Otillar R."/>
            <person name="Spatafora J.W."/>
            <person name="Yadav J.S."/>
            <person name="Aerts A."/>
            <person name="Benoit I."/>
            <person name="Boyd A."/>
            <person name="Carlson A."/>
            <person name="Copeland A."/>
            <person name="Coutinho P.M."/>
            <person name="de Vries R.P."/>
            <person name="Ferreira P."/>
            <person name="Findley K."/>
            <person name="Foster B."/>
            <person name="Gaskell J."/>
            <person name="Glotzer D."/>
            <person name="Gorecki P."/>
            <person name="Heitman J."/>
            <person name="Hesse C."/>
            <person name="Hori C."/>
            <person name="Igarashi K."/>
            <person name="Jurgens J.A."/>
            <person name="Kallen N."/>
            <person name="Kersten P."/>
            <person name="Kohler A."/>
            <person name="Kuees U."/>
            <person name="Kumar T.K.A."/>
            <person name="Kuo A."/>
            <person name="LaButti K."/>
            <person name="Larrondo L.F."/>
            <person name="Lindquist E."/>
            <person name="Ling A."/>
            <person name="Lombard V."/>
            <person name="Lucas S."/>
            <person name="Lundell T."/>
            <person name="Martin R."/>
            <person name="McLaughlin D.J."/>
            <person name="Morgenstern I."/>
            <person name="Morin E."/>
            <person name="Murat C."/>
            <person name="Nagy L.G."/>
            <person name="Nolan M."/>
            <person name="Ohm R.A."/>
            <person name="Patyshakuliyeva A."/>
            <person name="Rokas A."/>
            <person name="Ruiz-Duenas F.J."/>
            <person name="Sabat G."/>
            <person name="Salamov A."/>
            <person name="Samejima M."/>
            <person name="Schmutz J."/>
            <person name="Slot J.C."/>
            <person name="St John F."/>
            <person name="Stenlid J."/>
            <person name="Sun H."/>
            <person name="Sun S."/>
            <person name="Syed K."/>
            <person name="Tsang A."/>
            <person name="Wiebenga A."/>
            <person name="Young D."/>
            <person name="Pisabarro A."/>
            <person name="Eastwood D.C."/>
            <person name="Martin F."/>
            <person name="Cullen D."/>
            <person name="Grigoriev I.V."/>
            <person name="Hibbett D.S."/>
        </authorList>
    </citation>
    <scope>NUCLEOTIDE SEQUENCE [LARGE SCALE GENOMIC DNA]</scope>
    <source>
        <strain evidence="2 3">DJM-731 SS1</strain>
    </source>
</reference>
<gene>
    <name evidence="2" type="ORF">DACRYDRAFT_19036</name>
</gene>
<feature type="transmembrane region" description="Helical" evidence="1">
    <location>
        <begin position="580"/>
        <end position="604"/>
    </location>
</feature>
<feature type="transmembrane region" description="Helical" evidence="1">
    <location>
        <begin position="112"/>
        <end position="134"/>
    </location>
</feature>
<feature type="transmembrane region" description="Helical" evidence="1">
    <location>
        <begin position="154"/>
        <end position="182"/>
    </location>
</feature>
<dbReference type="GeneID" id="63686480"/>
<dbReference type="STRING" id="1858805.M5FZQ5"/>
<proteinExistence type="predicted"/>
<sequence>MADLSPSPQRPTYQSYFAPNAYAPVPAGYELPPTSTPQGAHASAPAVYDLPPNSTSQDAFLSPPLSSASTITPSMTHKRTGSSSASFSSQRILLQNQEHEHHQSALIRVLEYFVPLLGTLVLTSGVALLSGLSSDSAIIAPLFVQQLGLSNPKLWTAIFTVISTLLSATLSSCHAMVVRIVIRKFAVARSHRLKTLAGWITLRNGSLIIMNPGWFLVTFVHILLVGVLTTCINTIISPNPWPIPLATSTAEADLASDAFRQWYMTNGSITQCNWWVAYRDGLQPTCVVGNSLPAMLDTGRAAVDANLLGDTGYTSFGKTIFSGTTGGVLPIDPEMVRANVGNLMPSQQLAVQNNLWNYTLGMQGLSAQVACTNDSVSPLSYNMNTTVPLATGLQVMGTCACGDQQPVAMVVGGDWVQAAVCPGQIKDSWNFYLRHYGAYAMSGVENLTCTISPYLVSATATYIGTMDQHLISNLNPISVPDTSIFGPMIALLPQAVLLGQNTQNNIVLESVKAVMNAFYAGKNYAVWYPHVWESYLKGWMEYVGTSVRLQYTSTQPALSSPVSGQVTLLLFAWQFSSIDYLFLTPLVIMTLLTVSLALWAMFYLRNTRLPTFDPTDTISLVTASAWCDEGLKEELEQARDKGCDSWDRKARDVRVAFRGGGLAKARKS</sequence>
<keyword evidence="1" id="KW-0472">Membrane</keyword>
<keyword evidence="3" id="KW-1185">Reference proteome</keyword>
<feature type="transmembrane region" description="Helical" evidence="1">
    <location>
        <begin position="213"/>
        <end position="236"/>
    </location>
</feature>
<evidence type="ECO:0000256" key="1">
    <source>
        <dbReference type="SAM" id="Phobius"/>
    </source>
</evidence>
<evidence type="ECO:0000313" key="2">
    <source>
        <dbReference type="EMBL" id="EJT96992.1"/>
    </source>
</evidence>
<protein>
    <submittedName>
        <fullName evidence="2">Uncharacterized protein</fullName>
    </submittedName>
</protein>
<accession>M5FZQ5</accession>